<dbReference type="PATRIC" id="fig|388467.6.peg.1484"/>
<dbReference type="AlphaFoldDB" id="A0A073CFW8"/>
<dbReference type="RefSeq" id="WP_026788811.1">
    <property type="nucleotide sequence ID" value="NZ_CM002803.1"/>
</dbReference>
<reference evidence="1 2" key="1">
    <citation type="journal article" date="2014" name="Appl. Environ. Microbiol.">
        <title>Elucidation of insertion elements encoded on plasmids and in vitro construction of shuttle vectors from the toxic cyanobacterium Planktothrix.</title>
        <authorList>
            <person name="Christiansen G."/>
            <person name="Goesmann A."/>
            <person name="Kurmayer R."/>
        </authorList>
    </citation>
    <scope>NUCLEOTIDE SEQUENCE [LARGE SCALE GENOMIC DNA]</scope>
    <source>
        <strain evidence="1 2">NIVA-CYA 126/8</strain>
    </source>
</reference>
<gene>
    <name evidence="1" type="ORF">A19Y_1552</name>
</gene>
<dbReference type="HOGENOM" id="CLU_2937685_0_0_3"/>
<protein>
    <submittedName>
        <fullName evidence="1">Uncharacterized protein</fullName>
    </submittedName>
</protein>
<evidence type="ECO:0000313" key="2">
    <source>
        <dbReference type="Proteomes" id="UP000027395"/>
    </source>
</evidence>
<dbReference type="Gene3D" id="3.30.450.20">
    <property type="entry name" value="PAS domain"/>
    <property type="match status" value="1"/>
</dbReference>
<sequence>MIVKNYDLRQHPSYQKAVKSGKSSWSDVFISFLEPSLLISALEPIYNRVIGRIRILGESF</sequence>
<dbReference type="STRING" id="388467.A19Y_1552"/>
<organism evidence="1 2">
    <name type="scientific">Planktothrix agardhii (strain NIVA-CYA 126/8)</name>
    <dbReference type="NCBI Taxonomy" id="388467"/>
    <lineage>
        <taxon>Bacteria</taxon>
        <taxon>Bacillati</taxon>
        <taxon>Cyanobacteriota</taxon>
        <taxon>Cyanophyceae</taxon>
        <taxon>Oscillatoriophycideae</taxon>
        <taxon>Oscillatoriales</taxon>
        <taxon>Microcoleaceae</taxon>
        <taxon>Planktothrix</taxon>
    </lineage>
</organism>
<proteinExistence type="predicted"/>
<evidence type="ECO:0000313" key="1">
    <source>
        <dbReference type="EMBL" id="KEI66578.1"/>
    </source>
</evidence>
<dbReference type="EMBL" id="CM002803">
    <property type="protein sequence ID" value="KEI66578.1"/>
    <property type="molecule type" value="Genomic_DNA"/>
</dbReference>
<dbReference type="eggNOG" id="COG2770">
    <property type="taxonomic scope" value="Bacteria"/>
</dbReference>
<name>A0A073CFW8_PLAA1</name>
<accession>A0A073CFW8</accession>
<keyword evidence="2" id="KW-1185">Reference proteome</keyword>
<dbReference type="Proteomes" id="UP000027395">
    <property type="component" value="Chromosome"/>
</dbReference>